<accession>A0A2H1WIP8</accession>
<evidence type="ECO:0000256" key="1">
    <source>
        <dbReference type="SAM" id="MobiDB-lite"/>
    </source>
</evidence>
<evidence type="ECO:0000313" key="2">
    <source>
        <dbReference type="EMBL" id="SOQ52945.1"/>
    </source>
</evidence>
<feature type="compositionally biased region" description="Polar residues" evidence="1">
    <location>
        <begin position="15"/>
        <end position="25"/>
    </location>
</feature>
<protein>
    <submittedName>
        <fullName evidence="2">SFRICE_030862</fullName>
    </submittedName>
</protein>
<reference evidence="2" key="1">
    <citation type="submission" date="2016-07" db="EMBL/GenBank/DDBJ databases">
        <authorList>
            <person name="Bretaudeau A."/>
        </authorList>
    </citation>
    <scope>NUCLEOTIDE SEQUENCE</scope>
    <source>
        <strain evidence="2">Rice</strain>
        <tissue evidence="2">Whole body</tissue>
    </source>
</reference>
<organism evidence="2">
    <name type="scientific">Spodoptera frugiperda</name>
    <name type="common">Fall armyworm</name>
    <dbReference type="NCBI Taxonomy" id="7108"/>
    <lineage>
        <taxon>Eukaryota</taxon>
        <taxon>Metazoa</taxon>
        <taxon>Ecdysozoa</taxon>
        <taxon>Arthropoda</taxon>
        <taxon>Hexapoda</taxon>
        <taxon>Insecta</taxon>
        <taxon>Pterygota</taxon>
        <taxon>Neoptera</taxon>
        <taxon>Endopterygota</taxon>
        <taxon>Lepidoptera</taxon>
        <taxon>Glossata</taxon>
        <taxon>Ditrysia</taxon>
        <taxon>Noctuoidea</taxon>
        <taxon>Noctuidae</taxon>
        <taxon>Amphipyrinae</taxon>
        <taxon>Spodoptera</taxon>
    </lineage>
</organism>
<gene>
    <name evidence="2" type="ORF">SFRICE_030862</name>
</gene>
<feature type="region of interest" description="Disordered" evidence="1">
    <location>
        <begin position="1"/>
        <end position="25"/>
    </location>
</feature>
<sequence length="25" mass="2624">MQLTHQLSALPASPDRQSSGGAQSR</sequence>
<dbReference type="EMBL" id="ODYU01008933">
    <property type="protein sequence ID" value="SOQ52945.1"/>
    <property type="molecule type" value="Genomic_DNA"/>
</dbReference>
<name>A0A2H1WIP8_SPOFR</name>
<proteinExistence type="predicted"/>
<dbReference type="AlphaFoldDB" id="A0A2H1WIP8"/>